<keyword evidence="7" id="KW-0472">Membrane</keyword>
<dbReference type="EMBL" id="KN549652">
    <property type="protein sequence ID" value="KHJ96487.1"/>
    <property type="molecule type" value="Genomic_DNA"/>
</dbReference>
<protein>
    <recommendedName>
        <fullName evidence="2">glucuronosyltransferase</fullName>
        <ecNumber evidence="2">2.4.1.17</ecNumber>
    </recommendedName>
</protein>
<gene>
    <name evidence="8" type="ORF">OESDEN_03543</name>
</gene>
<evidence type="ECO:0000256" key="1">
    <source>
        <dbReference type="ARBA" id="ARBA00009995"/>
    </source>
</evidence>
<dbReference type="GO" id="GO:0015020">
    <property type="term" value="F:glucuronosyltransferase activity"/>
    <property type="evidence" value="ECO:0007669"/>
    <property type="project" value="UniProtKB-EC"/>
</dbReference>
<name>A0A0B1TKY5_OESDE</name>
<dbReference type="Pfam" id="PF00201">
    <property type="entry name" value="UDPGT"/>
    <property type="match status" value="2"/>
</dbReference>
<keyword evidence="7" id="KW-0812">Transmembrane</keyword>
<evidence type="ECO:0000256" key="4">
    <source>
        <dbReference type="ARBA" id="ARBA00022679"/>
    </source>
</evidence>
<dbReference type="Proteomes" id="UP000053660">
    <property type="component" value="Unassembled WGS sequence"/>
</dbReference>
<feature type="transmembrane region" description="Helical" evidence="7">
    <location>
        <begin position="254"/>
        <end position="278"/>
    </location>
</feature>
<evidence type="ECO:0000256" key="7">
    <source>
        <dbReference type="SAM" id="Phobius"/>
    </source>
</evidence>
<dbReference type="PANTHER" id="PTHR48043:SF23">
    <property type="entry name" value="UDP-GLUCURONOSYLTRANSFERASE"/>
    <property type="match status" value="1"/>
</dbReference>
<keyword evidence="5" id="KW-0732">Signal</keyword>
<keyword evidence="7" id="KW-1133">Transmembrane helix</keyword>
<keyword evidence="9" id="KW-1185">Reference proteome</keyword>
<evidence type="ECO:0000256" key="5">
    <source>
        <dbReference type="ARBA" id="ARBA00022729"/>
    </source>
</evidence>
<proteinExistence type="inferred from homology"/>
<dbReference type="InterPro" id="IPR050271">
    <property type="entry name" value="UDP-glycosyltransferase"/>
</dbReference>
<dbReference type="Gene3D" id="3.40.50.2000">
    <property type="entry name" value="Glycogen Phosphorylase B"/>
    <property type="match status" value="1"/>
</dbReference>
<organism evidence="8 9">
    <name type="scientific">Oesophagostomum dentatum</name>
    <name type="common">Nodular worm</name>
    <dbReference type="NCBI Taxonomy" id="61180"/>
    <lineage>
        <taxon>Eukaryota</taxon>
        <taxon>Metazoa</taxon>
        <taxon>Ecdysozoa</taxon>
        <taxon>Nematoda</taxon>
        <taxon>Chromadorea</taxon>
        <taxon>Rhabditida</taxon>
        <taxon>Rhabditina</taxon>
        <taxon>Rhabditomorpha</taxon>
        <taxon>Strongyloidea</taxon>
        <taxon>Strongylidae</taxon>
        <taxon>Oesophagostomum</taxon>
    </lineage>
</organism>
<accession>A0A0B1TKY5</accession>
<dbReference type="AlphaFoldDB" id="A0A0B1TKY5"/>
<evidence type="ECO:0000313" key="9">
    <source>
        <dbReference type="Proteomes" id="UP000053660"/>
    </source>
</evidence>
<dbReference type="SUPFAM" id="SSF53756">
    <property type="entry name" value="UDP-Glycosyltransferase/glycogen phosphorylase"/>
    <property type="match status" value="1"/>
</dbReference>
<dbReference type="InterPro" id="IPR002213">
    <property type="entry name" value="UDP_glucos_trans"/>
</dbReference>
<evidence type="ECO:0000256" key="3">
    <source>
        <dbReference type="ARBA" id="ARBA00022676"/>
    </source>
</evidence>
<keyword evidence="3" id="KW-0328">Glycosyltransferase</keyword>
<dbReference type="OrthoDB" id="416356at2759"/>
<dbReference type="CDD" id="cd03784">
    <property type="entry name" value="GT1_Gtf-like"/>
    <property type="match status" value="1"/>
</dbReference>
<dbReference type="PANTHER" id="PTHR48043">
    <property type="entry name" value="EG:EG0003.4 PROTEIN-RELATED"/>
    <property type="match status" value="1"/>
</dbReference>
<reference evidence="8 9" key="1">
    <citation type="submission" date="2014-03" db="EMBL/GenBank/DDBJ databases">
        <title>Draft genome of the hookworm Oesophagostomum dentatum.</title>
        <authorList>
            <person name="Mitreva M."/>
        </authorList>
    </citation>
    <scope>NUCLEOTIDE SEQUENCE [LARGE SCALE GENOMIC DNA]</scope>
    <source>
        <strain evidence="8 9">OD-Hann</strain>
    </source>
</reference>
<evidence type="ECO:0000256" key="2">
    <source>
        <dbReference type="ARBA" id="ARBA00012544"/>
    </source>
</evidence>
<comment type="catalytic activity">
    <reaction evidence="6">
        <text>glucuronate acceptor + UDP-alpha-D-glucuronate = acceptor beta-D-glucuronoside + UDP + H(+)</text>
        <dbReference type="Rhea" id="RHEA:21032"/>
        <dbReference type="ChEBI" id="CHEBI:15378"/>
        <dbReference type="ChEBI" id="CHEBI:58052"/>
        <dbReference type="ChEBI" id="CHEBI:58223"/>
        <dbReference type="ChEBI" id="CHEBI:132367"/>
        <dbReference type="ChEBI" id="CHEBI:132368"/>
        <dbReference type="EC" id="2.4.1.17"/>
    </reaction>
</comment>
<comment type="similarity">
    <text evidence="1">Belongs to the UDP-glycosyltransferase family.</text>
</comment>
<dbReference type="EC" id="2.4.1.17" evidence="2"/>
<keyword evidence="4 8" id="KW-0808">Transferase</keyword>
<evidence type="ECO:0000256" key="6">
    <source>
        <dbReference type="ARBA" id="ARBA00047475"/>
    </source>
</evidence>
<evidence type="ECO:0000313" key="8">
    <source>
        <dbReference type="EMBL" id="KHJ96487.1"/>
    </source>
</evidence>
<sequence>MNFVDRVKNAVELVFGRKLFANAFESEMSAFKEKFGQNFEGYNDLIAKASYVMTNSNPYLDYPRPMLHKTVCIGGIAVSVDSKKNKLSEEWDAILNERSSTVLVSFGSMAKAVYMPDKYIIVLKTVASADSRLTAFMTHGGLGSTTELAHQGKPAVLVPLFGDQTRNAHMLAKHGGGIVLTKYDLENPKKIQESLLTIVNDGRYAENAKRLSEMLLNQPISAKQLLIRHSEYVAKFGRLSNLDPYGRQLTFVQYYLLDIAAVVACVFTIASYICLMLIRKCLMMSLKSKQD</sequence>